<sequence>MNTRCVNPFEKENHKVTKGLVNVPKNISEKYPSIPEYSKICVAFTKIIYVTDGASQHFKNKSNLANLVAHEKEFEVVAEWHFHATAHGKGACDRIGANLKRGAEQASLQCSSQYHILTPQSLFEWAKKYCKETEVFFSGKEVHEQVKDELKTRFDMNTDPIPGTLQSHAFIPTSDGLLMFKKYSLASEYNIFPKKKRAPKEASHITKRRKTPAKKNSQTKPKTAKRPQIKQKSVKRLPIKKVGKKSKAKR</sequence>
<evidence type="ECO:0000313" key="2">
    <source>
        <dbReference type="Proteomes" id="UP001239111"/>
    </source>
</evidence>
<dbReference type="Proteomes" id="UP001239111">
    <property type="component" value="Chromosome 4"/>
</dbReference>
<protein>
    <submittedName>
        <fullName evidence="1">Uncharacterized protein</fullName>
    </submittedName>
</protein>
<organism evidence="1 2">
    <name type="scientific">Eretmocerus hayati</name>
    <dbReference type="NCBI Taxonomy" id="131215"/>
    <lineage>
        <taxon>Eukaryota</taxon>
        <taxon>Metazoa</taxon>
        <taxon>Ecdysozoa</taxon>
        <taxon>Arthropoda</taxon>
        <taxon>Hexapoda</taxon>
        <taxon>Insecta</taxon>
        <taxon>Pterygota</taxon>
        <taxon>Neoptera</taxon>
        <taxon>Endopterygota</taxon>
        <taxon>Hymenoptera</taxon>
        <taxon>Apocrita</taxon>
        <taxon>Proctotrupomorpha</taxon>
        <taxon>Chalcidoidea</taxon>
        <taxon>Aphelinidae</taxon>
        <taxon>Aphelininae</taxon>
        <taxon>Eretmocerus</taxon>
    </lineage>
</organism>
<dbReference type="EMBL" id="CM056744">
    <property type="protein sequence ID" value="KAJ8665952.1"/>
    <property type="molecule type" value="Genomic_DNA"/>
</dbReference>
<accession>A0ACC2N6L6</accession>
<evidence type="ECO:0000313" key="1">
    <source>
        <dbReference type="EMBL" id="KAJ8665952.1"/>
    </source>
</evidence>
<reference evidence="1" key="1">
    <citation type="submission" date="2023-04" db="EMBL/GenBank/DDBJ databases">
        <title>A chromosome-level genome assembly of the parasitoid wasp Eretmocerus hayati.</title>
        <authorList>
            <person name="Zhong Y."/>
            <person name="Liu S."/>
            <person name="Liu Y."/>
        </authorList>
    </citation>
    <scope>NUCLEOTIDE SEQUENCE</scope>
    <source>
        <strain evidence="1">ZJU_SS_LIU_2023</strain>
    </source>
</reference>
<comment type="caution">
    <text evidence="1">The sequence shown here is derived from an EMBL/GenBank/DDBJ whole genome shotgun (WGS) entry which is preliminary data.</text>
</comment>
<name>A0ACC2N6L6_9HYME</name>
<gene>
    <name evidence="1" type="ORF">QAD02_007614</name>
</gene>
<keyword evidence="2" id="KW-1185">Reference proteome</keyword>
<proteinExistence type="predicted"/>